<accession>A0A3G2T597</accession>
<dbReference type="GO" id="GO:0005737">
    <property type="term" value="C:cytoplasm"/>
    <property type="evidence" value="ECO:0007669"/>
    <property type="project" value="TreeGrafter"/>
</dbReference>
<comment type="catalytic activity">
    <reaction evidence="19">
        <text>(6S)-5,6,7,8-tetrahydrofolyl-(gamma-L-Glu)(n) + L-glutamate + ATP = (6S)-5,6,7,8-tetrahydrofolyl-(gamma-L-Glu)(n+1) + ADP + phosphate + H(+)</text>
        <dbReference type="Rhea" id="RHEA:10580"/>
        <dbReference type="Rhea" id="RHEA-COMP:14738"/>
        <dbReference type="Rhea" id="RHEA-COMP:14740"/>
        <dbReference type="ChEBI" id="CHEBI:15378"/>
        <dbReference type="ChEBI" id="CHEBI:29985"/>
        <dbReference type="ChEBI" id="CHEBI:30616"/>
        <dbReference type="ChEBI" id="CHEBI:43474"/>
        <dbReference type="ChEBI" id="CHEBI:141005"/>
        <dbReference type="ChEBI" id="CHEBI:456216"/>
        <dbReference type="EC" id="6.3.2.17"/>
    </reaction>
</comment>
<evidence type="ECO:0000313" key="26">
    <source>
        <dbReference type="EMBL" id="AYO55463.1"/>
    </source>
</evidence>
<organism evidence="26 27">
    <name type="scientific">Acinetobacter wuhouensis</name>
    <dbReference type="NCBI Taxonomy" id="1879050"/>
    <lineage>
        <taxon>Bacteria</taxon>
        <taxon>Pseudomonadati</taxon>
        <taxon>Pseudomonadota</taxon>
        <taxon>Gammaproteobacteria</taxon>
        <taxon>Moraxellales</taxon>
        <taxon>Moraxellaceae</taxon>
        <taxon>Acinetobacter</taxon>
    </lineage>
</organism>
<dbReference type="AlphaFoldDB" id="A0A3G2T597"/>
<reference evidence="26 27" key="1">
    <citation type="submission" date="2018-10" db="EMBL/GenBank/DDBJ databases">
        <title>The complete genome of Acinetobacter wuhouensis strain WCHAW010062.</title>
        <authorList>
            <person name="Hu Y."/>
            <person name="Long H."/>
            <person name="Feng Y."/>
            <person name="Zong Z."/>
        </authorList>
    </citation>
    <scope>NUCLEOTIDE SEQUENCE [LARGE SCALE GENOMIC DNA]</scope>
    <source>
        <strain evidence="26 27">WCHAW010062</strain>
    </source>
</reference>
<evidence type="ECO:0000256" key="13">
    <source>
        <dbReference type="ARBA" id="ARBA00022840"/>
    </source>
</evidence>
<comment type="function">
    <text evidence="2">Functions in two distinct reactions of the de novo folate biosynthetic pathway. Catalyzes the addition of a glutamate residue to dihydropteroate (7,8-dihydropteroate or H2Pte) to form dihydrofolate (7,8-dihydrofolate monoglutamate or H2Pte-Glu). Also catalyzes successive additions of L-glutamate to tetrahydrofolate or 10-formyltetrahydrofolate or 5,10-methylenetetrahydrofolate, leading to folylpolyglutamate derivatives.</text>
</comment>
<evidence type="ECO:0000256" key="3">
    <source>
        <dbReference type="ARBA" id="ARBA00004799"/>
    </source>
</evidence>
<dbReference type="NCBIfam" id="TIGR01499">
    <property type="entry name" value="folC"/>
    <property type="match status" value="1"/>
</dbReference>
<dbReference type="InterPro" id="IPR036615">
    <property type="entry name" value="Mur_ligase_C_dom_sf"/>
</dbReference>
<proteinExistence type="inferred from homology"/>
<dbReference type="Pfam" id="PF02875">
    <property type="entry name" value="Mur_ligase_C"/>
    <property type="match status" value="1"/>
</dbReference>
<keyword evidence="10 23" id="KW-0436">Ligase</keyword>
<evidence type="ECO:0000259" key="24">
    <source>
        <dbReference type="Pfam" id="PF02875"/>
    </source>
</evidence>
<evidence type="ECO:0000256" key="18">
    <source>
        <dbReference type="ARBA" id="ARBA00032510"/>
    </source>
</evidence>
<comment type="catalytic activity">
    <reaction evidence="20">
        <text>10-formyltetrahydrofolyl-(gamma-L-Glu)(n) + L-glutamate + ATP = 10-formyltetrahydrofolyl-(gamma-L-Glu)(n+1) + ADP + phosphate + H(+)</text>
        <dbReference type="Rhea" id="RHEA:51904"/>
        <dbReference type="Rhea" id="RHEA-COMP:13088"/>
        <dbReference type="Rhea" id="RHEA-COMP:14300"/>
        <dbReference type="ChEBI" id="CHEBI:15378"/>
        <dbReference type="ChEBI" id="CHEBI:29985"/>
        <dbReference type="ChEBI" id="CHEBI:30616"/>
        <dbReference type="ChEBI" id="CHEBI:43474"/>
        <dbReference type="ChEBI" id="CHEBI:134413"/>
        <dbReference type="ChEBI" id="CHEBI:456216"/>
        <dbReference type="EC" id="6.3.2.17"/>
    </reaction>
</comment>
<comment type="subunit">
    <text evidence="6">Monomer.</text>
</comment>
<dbReference type="InterPro" id="IPR001645">
    <property type="entry name" value="Folylpolyglutamate_synth"/>
</dbReference>
<dbReference type="PANTHER" id="PTHR11136">
    <property type="entry name" value="FOLYLPOLYGLUTAMATE SYNTHASE-RELATED"/>
    <property type="match status" value="1"/>
</dbReference>
<dbReference type="FunFam" id="3.40.1190.10:FF:000004">
    <property type="entry name" value="Dihydrofolate synthase/folylpolyglutamate synthase"/>
    <property type="match status" value="1"/>
</dbReference>
<dbReference type="GO" id="GO:0005524">
    <property type="term" value="F:ATP binding"/>
    <property type="evidence" value="ECO:0007669"/>
    <property type="project" value="UniProtKB-KW"/>
</dbReference>
<evidence type="ECO:0000256" key="15">
    <source>
        <dbReference type="ARBA" id="ARBA00022909"/>
    </source>
</evidence>
<gene>
    <name evidence="26" type="ORF">CDG68_18185</name>
</gene>
<keyword evidence="11" id="KW-0479">Metal-binding</keyword>
<dbReference type="UniPathway" id="UPA00077">
    <property type="reaction ID" value="UER00157"/>
</dbReference>
<comment type="catalytic activity">
    <reaction evidence="21">
        <text>(6R)-5,10-methylenetetrahydrofolyl-(gamma-L-Glu)(n) + L-glutamate + ATP = (6R)-5,10-methylenetetrahydrofolyl-(gamma-L-Glu)(n+1) + ADP + phosphate + H(+)</text>
        <dbReference type="Rhea" id="RHEA:51912"/>
        <dbReference type="Rhea" id="RHEA-COMP:13257"/>
        <dbReference type="Rhea" id="RHEA-COMP:13258"/>
        <dbReference type="ChEBI" id="CHEBI:15378"/>
        <dbReference type="ChEBI" id="CHEBI:29985"/>
        <dbReference type="ChEBI" id="CHEBI:30616"/>
        <dbReference type="ChEBI" id="CHEBI:43474"/>
        <dbReference type="ChEBI" id="CHEBI:136572"/>
        <dbReference type="ChEBI" id="CHEBI:456216"/>
        <dbReference type="EC" id="6.3.2.17"/>
    </reaction>
</comment>
<evidence type="ECO:0000256" key="20">
    <source>
        <dbReference type="ARBA" id="ARBA00047808"/>
    </source>
</evidence>
<evidence type="ECO:0000256" key="4">
    <source>
        <dbReference type="ARBA" id="ARBA00005150"/>
    </source>
</evidence>
<sequence length="436" mass="48219">MNNQTAPLNTDDLQTWLDYWSHVHVTGIDLGLERVIPVAEQLGVMKPNAKVLTVAGTNGKGSTTTTLAAILNAQGFNVGLYQSPHIYRFNERVKLAGQEVDDQTLIDAFVQVDQARRICDLSLSFFEATTLAAFVIFKQKQCDVWVLEVGLGGRLDVVNVIDPDVAVITNIGLDHTDWLGDTIEKIAFEKAGIIRPNIPVVFGGVQELPQAIQNKANECSAKLYAVNRDYFYKDSSDGQTWDFAGSGVTLKLPLGRLAIENISTAVAAILVSGLKVSQQSIAQGIQNAQLQGRFEIRTIQDKFTKTQEKTVIFDAGHNPHGVDFLLKQLRKFLEYNKQYTEVITVFSMLSDKDIDSVVKLLKNTVLKWKIAPLTVPRAASMEQLQAALQGETVEQFNSVQAAFKSALAETNNNQLILVCGSFHTLEAVWEYLEECQ</sequence>
<evidence type="ECO:0000259" key="25">
    <source>
        <dbReference type="Pfam" id="PF08245"/>
    </source>
</evidence>
<keyword evidence="13 23" id="KW-0067">ATP-binding</keyword>
<dbReference type="InterPro" id="IPR013221">
    <property type="entry name" value="Mur_ligase_cen"/>
</dbReference>
<dbReference type="GO" id="GO:0046654">
    <property type="term" value="P:tetrahydrofolate biosynthetic process"/>
    <property type="evidence" value="ECO:0007669"/>
    <property type="project" value="UniProtKB-UniPathway"/>
</dbReference>
<dbReference type="PANTHER" id="PTHR11136:SF0">
    <property type="entry name" value="DIHYDROFOLATE SYNTHETASE-RELATED"/>
    <property type="match status" value="1"/>
</dbReference>
<evidence type="ECO:0000256" key="7">
    <source>
        <dbReference type="ARBA" id="ARBA00013023"/>
    </source>
</evidence>
<comment type="pathway">
    <text evidence="3">Cofactor biosynthesis; tetrahydrofolate biosynthesis; 7,8-dihydrofolate from 2-amino-4-hydroxy-6-hydroxymethyl-7,8-dihydropteridine diphosphate and 4-aminobenzoate: step 2/2.</text>
</comment>
<dbReference type="Proteomes" id="UP000279962">
    <property type="component" value="Chromosome"/>
</dbReference>
<dbReference type="InterPro" id="IPR004101">
    <property type="entry name" value="Mur_ligase_C"/>
</dbReference>
<dbReference type="GO" id="GO:0046656">
    <property type="term" value="P:folic acid biosynthetic process"/>
    <property type="evidence" value="ECO:0007669"/>
    <property type="project" value="UniProtKB-KW"/>
</dbReference>
<keyword evidence="15" id="KW-0289">Folate biosynthesis</keyword>
<dbReference type="GO" id="GO:0046872">
    <property type="term" value="F:metal ion binding"/>
    <property type="evidence" value="ECO:0007669"/>
    <property type="project" value="UniProtKB-KW"/>
</dbReference>
<evidence type="ECO:0000256" key="22">
    <source>
        <dbReference type="ARBA" id="ARBA00049161"/>
    </source>
</evidence>
<evidence type="ECO:0000256" key="12">
    <source>
        <dbReference type="ARBA" id="ARBA00022741"/>
    </source>
</evidence>
<dbReference type="PIRSF" id="PIRSF001563">
    <property type="entry name" value="Folylpolyglu_synth"/>
    <property type="match status" value="1"/>
</dbReference>
<evidence type="ECO:0000313" key="27">
    <source>
        <dbReference type="Proteomes" id="UP000279962"/>
    </source>
</evidence>
<name>A0A3G2T597_9GAMM</name>
<dbReference type="EC" id="6.3.2.17" evidence="8"/>
<evidence type="ECO:0000256" key="8">
    <source>
        <dbReference type="ARBA" id="ARBA00013025"/>
    </source>
</evidence>
<evidence type="ECO:0000256" key="6">
    <source>
        <dbReference type="ARBA" id="ARBA00011245"/>
    </source>
</evidence>
<dbReference type="Gene3D" id="3.90.190.20">
    <property type="entry name" value="Mur ligase, C-terminal domain"/>
    <property type="match status" value="1"/>
</dbReference>
<evidence type="ECO:0000256" key="16">
    <source>
        <dbReference type="ARBA" id="ARBA00030048"/>
    </source>
</evidence>
<comment type="similarity">
    <text evidence="5 23">Belongs to the folylpolyglutamate synthase family.</text>
</comment>
<comment type="catalytic activity">
    <reaction evidence="22">
        <text>7,8-dihydropteroate + L-glutamate + ATP = 7,8-dihydrofolate + ADP + phosphate + H(+)</text>
        <dbReference type="Rhea" id="RHEA:23584"/>
        <dbReference type="ChEBI" id="CHEBI:15378"/>
        <dbReference type="ChEBI" id="CHEBI:17839"/>
        <dbReference type="ChEBI" id="CHEBI:29985"/>
        <dbReference type="ChEBI" id="CHEBI:30616"/>
        <dbReference type="ChEBI" id="CHEBI:43474"/>
        <dbReference type="ChEBI" id="CHEBI:57451"/>
        <dbReference type="ChEBI" id="CHEBI:456216"/>
        <dbReference type="EC" id="6.3.2.12"/>
    </reaction>
</comment>
<evidence type="ECO:0000256" key="19">
    <source>
        <dbReference type="ARBA" id="ARBA00047493"/>
    </source>
</evidence>
<feature type="domain" description="Mur ligase C-terminal" evidence="24">
    <location>
        <begin position="305"/>
        <end position="422"/>
    </location>
</feature>
<evidence type="ECO:0000256" key="9">
    <source>
        <dbReference type="ARBA" id="ARBA00019357"/>
    </source>
</evidence>
<dbReference type="GO" id="GO:0004326">
    <property type="term" value="F:tetrahydrofolylpolyglutamate synthase activity"/>
    <property type="evidence" value="ECO:0007669"/>
    <property type="project" value="UniProtKB-EC"/>
</dbReference>
<dbReference type="EC" id="6.3.2.12" evidence="7"/>
<dbReference type="EMBL" id="CP033133">
    <property type="protein sequence ID" value="AYO55463.1"/>
    <property type="molecule type" value="Genomic_DNA"/>
</dbReference>
<dbReference type="RefSeq" id="WP_087554433.1">
    <property type="nucleotide sequence ID" value="NZ_CP033133.1"/>
</dbReference>
<dbReference type="Gene3D" id="3.40.1190.10">
    <property type="entry name" value="Mur-like, catalytic domain"/>
    <property type="match status" value="1"/>
</dbReference>
<evidence type="ECO:0000256" key="2">
    <source>
        <dbReference type="ARBA" id="ARBA00002714"/>
    </source>
</evidence>
<comment type="cofactor">
    <cofactor evidence="1">
        <name>Mg(2+)</name>
        <dbReference type="ChEBI" id="CHEBI:18420"/>
    </cofactor>
</comment>
<keyword evidence="14" id="KW-0460">Magnesium</keyword>
<keyword evidence="12 23" id="KW-0547">Nucleotide-binding</keyword>
<evidence type="ECO:0000256" key="1">
    <source>
        <dbReference type="ARBA" id="ARBA00001946"/>
    </source>
</evidence>
<dbReference type="Pfam" id="PF08245">
    <property type="entry name" value="Mur_ligase_M"/>
    <property type="match status" value="1"/>
</dbReference>
<evidence type="ECO:0000256" key="21">
    <source>
        <dbReference type="ARBA" id="ARBA00049035"/>
    </source>
</evidence>
<protein>
    <recommendedName>
        <fullName evidence="9">Dihydrofolate synthase/folylpolyglutamate synthase</fullName>
        <ecNumber evidence="7">6.3.2.12</ecNumber>
        <ecNumber evidence="8">6.3.2.17</ecNumber>
    </recommendedName>
    <alternativeName>
        <fullName evidence="18">Folylpoly-gamma-glutamate synthetase-dihydrofolate synthetase</fullName>
    </alternativeName>
    <alternativeName>
        <fullName evidence="16">Folylpolyglutamate synthetase</fullName>
    </alternativeName>
    <alternativeName>
        <fullName evidence="17">Tetrahydrofolylpolyglutamate synthase</fullName>
    </alternativeName>
</protein>
<evidence type="ECO:0000256" key="11">
    <source>
        <dbReference type="ARBA" id="ARBA00022723"/>
    </source>
</evidence>
<dbReference type="NCBIfam" id="NF008101">
    <property type="entry name" value="PRK10846.1"/>
    <property type="match status" value="1"/>
</dbReference>
<dbReference type="InterPro" id="IPR036565">
    <property type="entry name" value="Mur-like_cat_sf"/>
</dbReference>
<comment type="pathway">
    <text evidence="4">Cofactor biosynthesis; tetrahydrofolylpolyglutamate biosynthesis.</text>
</comment>
<evidence type="ECO:0000256" key="5">
    <source>
        <dbReference type="ARBA" id="ARBA00008276"/>
    </source>
</evidence>
<evidence type="ECO:0000256" key="23">
    <source>
        <dbReference type="PIRNR" id="PIRNR001563"/>
    </source>
</evidence>
<evidence type="ECO:0000256" key="14">
    <source>
        <dbReference type="ARBA" id="ARBA00022842"/>
    </source>
</evidence>
<evidence type="ECO:0000256" key="17">
    <source>
        <dbReference type="ARBA" id="ARBA00030592"/>
    </source>
</evidence>
<evidence type="ECO:0000256" key="10">
    <source>
        <dbReference type="ARBA" id="ARBA00022598"/>
    </source>
</evidence>
<dbReference type="GO" id="GO:0008841">
    <property type="term" value="F:dihydrofolate synthase activity"/>
    <property type="evidence" value="ECO:0007669"/>
    <property type="project" value="UniProtKB-EC"/>
</dbReference>
<dbReference type="SUPFAM" id="SSF53244">
    <property type="entry name" value="MurD-like peptide ligases, peptide-binding domain"/>
    <property type="match status" value="1"/>
</dbReference>
<feature type="domain" description="Mur ligase central" evidence="25">
    <location>
        <begin position="54"/>
        <end position="268"/>
    </location>
</feature>
<dbReference type="SUPFAM" id="SSF53623">
    <property type="entry name" value="MurD-like peptide ligases, catalytic domain"/>
    <property type="match status" value="1"/>
</dbReference>